<feature type="region of interest" description="Disordered" evidence="1">
    <location>
        <begin position="92"/>
        <end position="114"/>
    </location>
</feature>
<gene>
    <name evidence="2" type="ORF">JRQ81_012258</name>
</gene>
<organism evidence="2 3">
    <name type="scientific">Phrynocephalus forsythii</name>
    <dbReference type="NCBI Taxonomy" id="171643"/>
    <lineage>
        <taxon>Eukaryota</taxon>
        <taxon>Metazoa</taxon>
        <taxon>Chordata</taxon>
        <taxon>Craniata</taxon>
        <taxon>Vertebrata</taxon>
        <taxon>Euteleostomi</taxon>
        <taxon>Lepidosauria</taxon>
        <taxon>Squamata</taxon>
        <taxon>Bifurcata</taxon>
        <taxon>Unidentata</taxon>
        <taxon>Episquamata</taxon>
        <taxon>Toxicofera</taxon>
        <taxon>Iguania</taxon>
        <taxon>Acrodonta</taxon>
        <taxon>Agamidae</taxon>
        <taxon>Agaminae</taxon>
        <taxon>Phrynocephalus</taxon>
    </lineage>
</organism>
<protein>
    <submittedName>
        <fullName evidence="2">Uncharacterized protein</fullName>
    </submittedName>
</protein>
<name>A0A9Q1APW0_9SAUR</name>
<evidence type="ECO:0000313" key="2">
    <source>
        <dbReference type="EMBL" id="KAJ7303316.1"/>
    </source>
</evidence>
<evidence type="ECO:0000313" key="3">
    <source>
        <dbReference type="Proteomes" id="UP001142489"/>
    </source>
</evidence>
<dbReference type="AlphaFoldDB" id="A0A9Q1APW0"/>
<comment type="caution">
    <text evidence="2">The sequence shown here is derived from an EMBL/GenBank/DDBJ whole genome shotgun (WGS) entry which is preliminary data.</text>
</comment>
<sequence length="114" mass="12495">MLKKYTTGKLYFLLSEQTASCTISSDVCTQLTLLTAACLSFRLDTITAHDARSGTESSLTSERIPLGFVQHSEGSMQCITILYLVMTQRSSPEASAGQRLSKTLKKREENLPSA</sequence>
<accession>A0A9Q1APW0</accession>
<reference evidence="2" key="1">
    <citation type="journal article" date="2023" name="DNA Res.">
        <title>Chromosome-level genome assembly of Phrynocephalus forsythii using third-generation DNA sequencing and Hi-C analysis.</title>
        <authorList>
            <person name="Qi Y."/>
            <person name="Zhao W."/>
            <person name="Zhao Y."/>
            <person name="Niu C."/>
            <person name="Cao S."/>
            <person name="Zhang Y."/>
        </authorList>
    </citation>
    <scope>NUCLEOTIDE SEQUENCE</scope>
    <source>
        <tissue evidence="2">Muscle</tissue>
    </source>
</reference>
<proteinExistence type="predicted"/>
<feature type="compositionally biased region" description="Polar residues" evidence="1">
    <location>
        <begin position="92"/>
        <end position="101"/>
    </location>
</feature>
<dbReference type="EMBL" id="JAPFRF010000024">
    <property type="protein sequence ID" value="KAJ7303316.1"/>
    <property type="molecule type" value="Genomic_DNA"/>
</dbReference>
<evidence type="ECO:0000256" key="1">
    <source>
        <dbReference type="SAM" id="MobiDB-lite"/>
    </source>
</evidence>
<keyword evidence="3" id="KW-1185">Reference proteome</keyword>
<dbReference type="Proteomes" id="UP001142489">
    <property type="component" value="Unassembled WGS sequence"/>
</dbReference>